<dbReference type="Pfam" id="PF00271">
    <property type="entry name" value="Helicase_C"/>
    <property type="match status" value="1"/>
</dbReference>
<dbReference type="SMART" id="SM00490">
    <property type="entry name" value="HELICc"/>
    <property type="match status" value="1"/>
</dbReference>
<evidence type="ECO:0000256" key="8">
    <source>
        <dbReference type="ARBA" id="ARBA00023235"/>
    </source>
</evidence>
<dbReference type="InterPro" id="IPR011545">
    <property type="entry name" value="DEAD/DEAH_box_helicase_dom"/>
</dbReference>
<evidence type="ECO:0000256" key="9">
    <source>
        <dbReference type="ARBA" id="ARBA00093467"/>
    </source>
</evidence>
<accession>D2EE81</accession>
<dbReference type="InterPro" id="IPR001650">
    <property type="entry name" value="Helicase_C-like"/>
</dbReference>
<dbReference type="Proteomes" id="UP000009375">
    <property type="component" value="Unassembled WGS sequence"/>
</dbReference>
<dbReference type="Gene3D" id="3.40.50.300">
    <property type="entry name" value="P-loop containing nucleotide triphosphate hydrolases"/>
    <property type="match status" value="2"/>
</dbReference>
<dbReference type="Pfam" id="PF08494">
    <property type="entry name" value="DEAD_assoc"/>
    <property type="match status" value="1"/>
</dbReference>
<evidence type="ECO:0000256" key="3">
    <source>
        <dbReference type="ARBA" id="ARBA00022801"/>
    </source>
</evidence>
<dbReference type="GO" id="GO:0140097">
    <property type="term" value="F:catalytic activity, acting on DNA"/>
    <property type="evidence" value="ECO:0007669"/>
    <property type="project" value="UniProtKB-ARBA"/>
</dbReference>
<evidence type="ECO:0000256" key="1">
    <source>
        <dbReference type="ARBA" id="ARBA00022741"/>
    </source>
</evidence>
<dbReference type="PANTHER" id="PTHR47962:SF5">
    <property type="entry name" value="ATP-DEPENDENT HELICASE LHR-RELATED"/>
    <property type="match status" value="1"/>
</dbReference>
<dbReference type="PANTHER" id="PTHR47962">
    <property type="entry name" value="ATP-DEPENDENT HELICASE LHR-RELATED-RELATED"/>
    <property type="match status" value="1"/>
</dbReference>
<keyword evidence="8" id="KW-0413">Isomerase</keyword>
<keyword evidence="4 12" id="KW-0347">Helicase</keyword>
<dbReference type="EMBL" id="GG730038">
    <property type="protein sequence ID" value="EEZ93336.1"/>
    <property type="molecule type" value="Genomic_DNA"/>
</dbReference>
<dbReference type="InterPro" id="IPR027417">
    <property type="entry name" value="P-loop_NTPase"/>
</dbReference>
<dbReference type="InterPro" id="IPR014001">
    <property type="entry name" value="Helicase_ATP-bd"/>
</dbReference>
<organism evidence="12 13">
    <name type="scientific">Candidatus Parvarchaeum acidiphilum ARMAN-4</name>
    <dbReference type="NCBI Taxonomy" id="662760"/>
    <lineage>
        <taxon>Archaea</taxon>
        <taxon>Candidatus Parvarchaeota</taxon>
        <taxon>Candidatus Parvarchaeum</taxon>
    </lineage>
</organism>
<gene>
    <name evidence="12" type="ORF">BJBARM4_0013</name>
</gene>
<dbReference type="GO" id="GO:0004386">
    <property type="term" value="F:helicase activity"/>
    <property type="evidence" value="ECO:0007669"/>
    <property type="project" value="UniProtKB-KW"/>
</dbReference>
<keyword evidence="7" id="KW-0234">DNA repair</keyword>
<dbReference type="GO" id="GO:0003677">
    <property type="term" value="F:DNA binding"/>
    <property type="evidence" value="ECO:0007669"/>
    <property type="project" value="UniProtKB-KW"/>
</dbReference>
<dbReference type="SUPFAM" id="SSF52540">
    <property type="entry name" value="P-loop containing nucleoside triphosphate hydrolases"/>
    <property type="match status" value="1"/>
</dbReference>
<feature type="domain" description="Helicase ATP-binding" evidence="10">
    <location>
        <begin position="28"/>
        <end position="202"/>
    </location>
</feature>
<dbReference type="InterPro" id="IPR045628">
    <property type="entry name" value="Lhr_WH_dom"/>
</dbReference>
<dbReference type="GO" id="GO:0006281">
    <property type="term" value="P:DNA repair"/>
    <property type="evidence" value="ECO:0007669"/>
    <property type="project" value="UniProtKB-KW"/>
</dbReference>
<evidence type="ECO:0000259" key="10">
    <source>
        <dbReference type="PROSITE" id="PS51192"/>
    </source>
</evidence>
<proteinExistence type="inferred from homology"/>
<keyword evidence="3" id="KW-0378">Hydrolase</keyword>
<dbReference type="AlphaFoldDB" id="D2EE81"/>
<dbReference type="PROSITE" id="PS51194">
    <property type="entry name" value="HELICASE_CTER"/>
    <property type="match status" value="1"/>
</dbReference>
<evidence type="ECO:0000313" key="12">
    <source>
        <dbReference type="EMBL" id="EEZ93336.1"/>
    </source>
</evidence>
<dbReference type="Pfam" id="PF00270">
    <property type="entry name" value="DEAD"/>
    <property type="match status" value="1"/>
</dbReference>
<dbReference type="InterPro" id="IPR017170">
    <property type="entry name" value="Lhr-like"/>
</dbReference>
<evidence type="ECO:0000256" key="7">
    <source>
        <dbReference type="ARBA" id="ARBA00023204"/>
    </source>
</evidence>
<keyword evidence="1" id="KW-0547">Nucleotide-binding</keyword>
<dbReference type="GO" id="GO:0005524">
    <property type="term" value="F:ATP binding"/>
    <property type="evidence" value="ECO:0007669"/>
    <property type="project" value="UniProtKB-KW"/>
</dbReference>
<protein>
    <submittedName>
        <fullName evidence="12">DEAD/DEAH box helicase domain protein</fullName>
    </submittedName>
</protein>
<dbReference type="PROSITE" id="PS51192">
    <property type="entry name" value="HELICASE_ATP_BIND_1"/>
    <property type="match status" value="1"/>
</dbReference>
<keyword evidence="5" id="KW-0067">ATP-binding</keyword>
<keyword evidence="2" id="KW-0227">DNA damage</keyword>
<evidence type="ECO:0000256" key="2">
    <source>
        <dbReference type="ARBA" id="ARBA00022763"/>
    </source>
</evidence>
<evidence type="ECO:0000256" key="4">
    <source>
        <dbReference type="ARBA" id="ARBA00022806"/>
    </source>
</evidence>
<dbReference type="PIRSF" id="PIRSF037307">
    <property type="entry name" value="Lhr-like_helic_prd"/>
    <property type="match status" value="1"/>
</dbReference>
<dbReference type="GO" id="GO:0016887">
    <property type="term" value="F:ATP hydrolysis activity"/>
    <property type="evidence" value="ECO:0007669"/>
    <property type="project" value="TreeGrafter"/>
</dbReference>
<evidence type="ECO:0000313" key="13">
    <source>
        <dbReference type="Proteomes" id="UP000009375"/>
    </source>
</evidence>
<evidence type="ECO:0000256" key="5">
    <source>
        <dbReference type="ARBA" id="ARBA00022840"/>
    </source>
</evidence>
<feature type="domain" description="Helicase C-terminal" evidence="11">
    <location>
        <begin position="237"/>
        <end position="387"/>
    </location>
</feature>
<name>D2EE81_PARA4</name>
<reference evidence="12 13" key="1">
    <citation type="journal article" date="2010" name="Proc. Natl. Acad. Sci. U.S.A.">
        <title>Enigmatic, ultrasmall, uncultivated Archaea.</title>
        <authorList>
            <person name="Baker B.J."/>
            <person name="Comolli L.R."/>
            <person name="Dick G.J."/>
            <person name="Hauser L.J."/>
            <person name="Hyatt D."/>
            <person name="Dill B.D."/>
            <person name="Land M.L."/>
            <person name="Verberkmoes N.C."/>
            <person name="Hettich R.L."/>
            <person name="Banfield J.F."/>
        </authorList>
    </citation>
    <scope>NUCLEOTIDE SEQUENCE [LARGE SCALE GENOMIC DNA]</scope>
</reference>
<dbReference type="InterPro" id="IPR052511">
    <property type="entry name" value="ATP-dep_Helicase"/>
</dbReference>
<dbReference type="SMART" id="SM00487">
    <property type="entry name" value="DEXDc"/>
    <property type="match status" value="1"/>
</dbReference>
<dbReference type="InterPro" id="IPR013701">
    <property type="entry name" value="Lhr-like_DEAD/DEAH_assoc"/>
</dbReference>
<evidence type="ECO:0000259" key="11">
    <source>
        <dbReference type="PROSITE" id="PS51194"/>
    </source>
</evidence>
<evidence type="ECO:0000256" key="6">
    <source>
        <dbReference type="ARBA" id="ARBA00023125"/>
    </source>
</evidence>
<keyword evidence="6" id="KW-0238">DNA-binding</keyword>
<comment type="similarity">
    <text evidence="9">Belongs to the Lhr helicase family. Lhr-Core subfamily.</text>
</comment>
<dbReference type="Pfam" id="PF19306">
    <property type="entry name" value="WHD_Lhr"/>
    <property type="match status" value="1"/>
</dbReference>
<sequence>MENLSTKLEKILKEMGFTELTEIQKAVIPKIKEGKNIIFRAPTGYGKTLAAFLPLLDKLKPDAEGIQLLYITPLKSLNRDIFKNIINISNKMGIEVDIRHGDTTAYERANQATMPPHCLITTPETVQSILLSKRLVEKLKNLKYVIVDEIQSLMESKRGTQFSVGLERLRRIANFQIVGISATISDFKETKEYLSAEESVEFSGDKEYDIEVTYPSFNNEDEEVASKENVSKLVANSLRYISEEIKKSKSTIIFTNTRETAELLGSRLSKFLKDKKMEVHHSSLSKEVRMEIENAFKIGDIDLMIATSSLELGIDIGNVDLVIQYMSPRQVIKLIQRVGRSNHNQLGIAKGKLVTINIDDYLESKAIDNCRLKRKLEVISLPVESLDILAHQIVGLIIDGVQKNEEIFKVVKKSYAYKDLKKEKFDQVIDFLIKHYMIRYYGDTLIRTRKGLLFYINNISSIPNKKSYVVIDSLLNKRIGVLDEEFVAENAKPGNNFIMRGENWKIIKIENQKIEVTRTNSNIGAIPAWEGELMPVYRFVAEEAADLREKYSSKFSVLKEQKENFVIPNSKRIVVEKVDDYVVIHSTFGSMTNEAIAKALTSKITEIIGESVISKIDPYRITIKTHLPAEKIKDLIINLNDLEKRIKENIKRTSLYEYRFLNIAKRFGVINKYADFTKIRLRSLIELYDNSILEEETFKEIFSSKVDIKSAEDILKKINSGEISIVVNDGEASPLAYESLETSYGGSIIKPNEAKKALRQLVLERIENTEIFMQCMNCGYKIGSVLVKNTDGIKCPKCKARYIGFYKIRQKNIYENVLKKALKNKKLSKQERLLFESVKQNGVLYLGYDKKACIVSSAYGIGAKTASRILSSYSKNEDELIDKIIEAEKNYIETKEFWA</sequence>